<protein>
    <submittedName>
        <fullName evidence="2">Uncharacterized protein</fullName>
    </submittedName>
</protein>
<dbReference type="EMBL" id="BAAATE010000006">
    <property type="protein sequence ID" value="GAA2657710.1"/>
    <property type="molecule type" value="Genomic_DNA"/>
</dbReference>
<accession>A0ABN3RPM1</accession>
<evidence type="ECO:0000256" key="1">
    <source>
        <dbReference type="SAM" id="MobiDB-lite"/>
    </source>
</evidence>
<organism evidence="2 3">
    <name type="scientific">Nonomuraea recticatena</name>
    <dbReference type="NCBI Taxonomy" id="46178"/>
    <lineage>
        <taxon>Bacteria</taxon>
        <taxon>Bacillati</taxon>
        <taxon>Actinomycetota</taxon>
        <taxon>Actinomycetes</taxon>
        <taxon>Streptosporangiales</taxon>
        <taxon>Streptosporangiaceae</taxon>
        <taxon>Nonomuraea</taxon>
    </lineage>
</organism>
<sequence length="110" mass="11770">MIPWTVKFRDLDVRPEEVRAVSYKLTHEGRILSFFDERGGEVFACPLEAAICWLPTLPQASDLRGPVSSVPSAPSGPPHAGGDSRPSIEQQAMAAAARSGQLEGRLVASA</sequence>
<evidence type="ECO:0000313" key="2">
    <source>
        <dbReference type="EMBL" id="GAA2657710.1"/>
    </source>
</evidence>
<comment type="caution">
    <text evidence="2">The sequence shown here is derived from an EMBL/GenBank/DDBJ whole genome shotgun (WGS) entry which is preliminary data.</text>
</comment>
<name>A0ABN3RPM1_9ACTN</name>
<keyword evidence="3" id="KW-1185">Reference proteome</keyword>
<feature type="region of interest" description="Disordered" evidence="1">
    <location>
        <begin position="63"/>
        <end position="110"/>
    </location>
</feature>
<reference evidence="2 3" key="1">
    <citation type="journal article" date="2019" name="Int. J. Syst. Evol. Microbiol.">
        <title>The Global Catalogue of Microorganisms (GCM) 10K type strain sequencing project: providing services to taxonomists for standard genome sequencing and annotation.</title>
        <authorList>
            <consortium name="The Broad Institute Genomics Platform"/>
            <consortium name="The Broad Institute Genome Sequencing Center for Infectious Disease"/>
            <person name="Wu L."/>
            <person name="Ma J."/>
        </authorList>
    </citation>
    <scope>NUCLEOTIDE SEQUENCE [LARGE SCALE GENOMIC DNA]</scope>
    <source>
        <strain evidence="2 3">JCM 6835</strain>
    </source>
</reference>
<evidence type="ECO:0000313" key="3">
    <source>
        <dbReference type="Proteomes" id="UP001501666"/>
    </source>
</evidence>
<gene>
    <name evidence="2" type="ORF">GCM10010412_028610</name>
</gene>
<dbReference type="RefSeq" id="WP_346146599.1">
    <property type="nucleotide sequence ID" value="NZ_BAAATE010000006.1"/>
</dbReference>
<feature type="compositionally biased region" description="Low complexity" evidence="1">
    <location>
        <begin position="65"/>
        <end position="81"/>
    </location>
</feature>
<proteinExistence type="predicted"/>
<dbReference type="Proteomes" id="UP001501666">
    <property type="component" value="Unassembled WGS sequence"/>
</dbReference>